<evidence type="ECO:0000256" key="5">
    <source>
        <dbReference type="ARBA" id="ARBA00023136"/>
    </source>
</evidence>
<dbReference type="InterPro" id="IPR011701">
    <property type="entry name" value="MFS"/>
</dbReference>
<feature type="transmembrane region" description="Helical" evidence="6">
    <location>
        <begin position="201"/>
        <end position="227"/>
    </location>
</feature>
<dbReference type="RefSeq" id="WP_004414814.1">
    <property type="nucleotide sequence ID" value="NZ_ACZV01000005.1"/>
</dbReference>
<comment type="caution">
    <text evidence="8">The sequence shown here is derived from an EMBL/GenBank/DDBJ whole genome shotgun (WGS) entry which is preliminary data.</text>
</comment>
<feature type="domain" description="Major facilitator superfamily (MFS) profile" evidence="7">
    <location>
        <begin position="13"/>
        <end position="473"/>
    </location>
</feature>
<feature type="transmembrane region" description="Helical" evidence="6">
    <location>
        <begin position="56"/>
        <end position="74"/>
    </location>
</feature>
<evidence type="ECO:0000256" key="3">
    <source>
        <dbReference type="ARBA" id="ARBA00022692"/>
    </source>
</evidence>
<feature type="transmembrane region" description="Helical" evidence="6">
    <location>
        <begin position="103"/>
        <end position="127"/>
    </location>
</feature>
<feature type="transmembrane region" description="Helical" evidence="6">
    <location>
        <begin position="288"/>
        <end position="311"/>
    </location>
</feature>
<sequence length="523" mass="57166">MNNVRFTAKEIKILICVCLAQFVSSADNVTTALLIKDIMSFFNVNLSLGQVVTSSYSVVSASLMLVSGLMGYFFSWRSLFRTGLFLCFMGEVSALIFEDFWSFILFSRGLMGTGAALILPSSIALLTKEIQSHNRSMAFSIWGTSVALVVSIYPIILTTIYHLAGWKAGFALLSIIAIIVALLSSWLPYCSPIVSEKRFDYIEAVMSIVVIASILTAIAAAPSFGFFTNKVVQSKESSVVYTFSLPLPALLMITSLSLCLIYLLFKNKTKKKNNIHSIFPRAFLKRDVLASFYVLAFQYVIYGGVLFTLVGYISLSDYSKLELAYSTVCFAVAMFISSIIVANRAQKISTKKINTISMGLLSTCIFLLSQLIYNGISIHNISFWMMLIGSGCGMLASRANISVNLAVGEYYAQQSSGAQVSSKNIGYVAGVTIFGGALSYFSSQYLQASLIHHISGIEINSITNLFDFMSNEDLKFLLSNNNISIPPNLDGINNNARNYGIKITLAIGGLISLLSIPIGRSVQ</sequence>
<dbReference type="SUPFAM" id="SSF103473">
    <property type="entry name" value="MFS general substrate transporter"/>
    <property type="match status" value="1"/>
</dbReference>
<feature type="transmembrane region" description="Helical" evidence="6">
    <location>
        <begin position="247"/>
        <end position="265"/>
    </location>
</feature>
<feature type="transmembrane region" description="Helical" evidence="6">
    <location>
        <begin position="323"/>
        <end position="343"/>
    </location>
</feature>
<dbReference type="InterPro" id="IPR036259">
    <property type="entry name" value="MFS_trans_sf"/>
</dbReference>
<evidence type="ECO:0000259" key="7">
    <source>
        <dbReference type="PROSITE" id="PS50850"/>
    </source>
</evidence>
<gene>
    <name evidence="8" type="ORF">VIA_003522</name>
</gene>
<dbReference type="Gene3D" id="1.20.1250.20">
    <property type="entry name" value="MFS general substrate transporter like domains"/>
    <property type="match status" value="2"/>
</dbReference>
<dbReference type="PANTHER" id="PTHR42718">
    <property type="entry name" value="MAJOR FACILITATOR SUPERFAMILY MULTIDRUG TRANSPORTER MFSC"/>
    <property type="match status" value="1"/>
</dbReference>
<dbReference type="Pfam" id="PF07690">
    <property type="entry name" value="MFS_1"/>
    <property type="match status" value="1"/>
</dbReference>
<evidence type="ECO:0000256" key="4">
    <source>
        <dbReference type="ARBA" id="ARBA00022989"/>
    </source>
</evidence>
<comment type="subcellular location">
    <subcellularLocation>
        <location evidence="1">Membrane</location>
        <topology evidence="1">Multi-pass membrane protein</topology>
    </subcellularLocation>
</comment>
<feature type="transmembrane region" description="Helical" evidence="6">
    <location>
        <begin position="139"/>
        <end position="164"/>
    </location>
</feature>
<keyword evidence="3 6" id="KW-0812">Transmembrane</keyword>
<reference evidence="8 9" key="1">
    <citation type="submission" date="2009-10" db="EMBL/GenBank/DDBJ databases">
        <authorList>
            <consortium name="Los Alamos National Laboratory (LANL)"/>
            <consortium name="National Microbial Pathogen Data Resource (NMPDR)"/>
            <person name="Munk A.C."/>
            <person name="Chertkov O."/>
            <person name="Tapia R."/>
            <person name="Green L."/>
            <person name="Rogers Y."/>
            <person name="Detter J.C."/>
            <person name="Bruce D."/>
            <person name="Brettin T.S."/>
            <person name="Colwell R.R."/>
            <person name="Huq A."/>
            <person name="Grim C.J."/>
            <person name="Hasan N.A."/>
            <person name="Bartels D."/>
            <person name="Vonstein V."/>
        </authorList>
    </citation>
    <scope>NUCLEOTIDE SEQUENCE [LARGE SCALE GENOMIC DNA]</scope>
    <source>
        <strain evidence="8 9">CIP 102891</strain>
    </source>
</reference>
<dbReference type="InterPro" id="IPR020846">
    <property type="entry name" value="MFS_dom"/>
</dbReference>
<dbReference type="EMBL" id="ACZV01000005">
    <property type="protein sequence ID" value="EEX92877.1"/>
    <property type="molecule type" value="Genomic_DNA"/>
</dbReference>
<feature type="transmembrane region" description="Helical" evidence="6">
    <location>
        <begin position="499"/>
        <end position="519"/>
    </location>
</feature>
<evidence type="ECO:0000256" key="1">
    <source>
        <dbReference type="ARBA" id="ARBA00004141"/>
    </source>
</evidence>
<evidence type="ECO:0000256" key="2">
    <source>
        <dbReference type="ARBA" id="ARBA00022448"/>
    </source>
</evidence>
<feature type="transmembrane region" description="Helical" evidence="6">
    <location>
        <begin position="79"/>
        <end position="97"/>
    </location>
</feature>
<proteinExistence type="predicted"/>
<protein>
    <submittedName>
        <fullName evidence="8">Permease</fullName>
    </submittedName>
</protein>
<keyword evidence="9" id="KW-1185">Reference proteome</keyword>
<dbReference type="Proteomes" id="UP000003515">
    <property type="component" value="Unassembled WGS sequence"/>
</dbReference>
<name>A0ABM9YZM1_VIBOR</name>
<dbReference type="PROSITE" id="PS50850">
    <property type="entry name" value="MFS"/>
    <property type="match status" value="1"/>
</dbReference>
<feature type="transmembrane region" description="Helical" evidence="6">
    <location>
        <begin position="355"/>
        <end position="376"/>
    </location>
</feature>
<keyword evidence="2" id="KW-0813">Transport</keyword>
<dbReference type="PANTHER" id="PTHR42718:SF9">
    <property type="entry name" value="MAJOR FACILITATOR SUPERFAMILY MULTIDRUG TRANSPORTER MFSC"/>
    <property type="match status" value="1"/>
</dbReference>
<keyword evidence="4 6" id="KW-1133">Transmembrane helix</keyword>
<keyword evidence="5 6" id="KW-0472">Membrane</keyword>
<accession>A0ABM9YZM1</accession>
<feature type="transmembrane region" description="Helical" evidence="6">
    <location>
        <begin position="382"/>
        <end position="403"/>
    </location>
</feature>
<evidence type="ECO:0000313" key="8">
    <source>
        <dbReference type="EMBL" id="EEX92877.1"/>
    </source>
</evidence>
<feature type="transmembrane region" description="Helical" evidence="6">
    <location>
        <begin position="170"/>
        <end position="189"/>
    </location>
</feature>
<organism evidence="8 9">
    <name type="scientific">Vibrio orientalis CIP 102891 = ATCC 33934</name>
    <dbReference type="NCBI Taxonomy" id="675816"/>
    <lineage>
        <taxon>Bacteria</taxon>
        <taxon>Pseudomonadati</taxon>
        <taxon>Pseudomonadota</taxon>
        <taxon>Gammaproteobacteria</taxon>
        <taxon>Vibrionales</taxon>
        <taxon>Vibrionaceae</taxon>
        <taxon>Vibrio</taxon>
        <taxon>Vibrio oreintalis group</taxon>
    </lineage>
</organism>
<evidence type="ECO:0000313" key="9">
    <source>
        <dbReference type="Proteomes" id="UP000003515"/>
    </source>
</evidence>
<evidence type="ECO:0000256" key="6">
    <source>
        <dbReference type="SAM" id="Phobius"/>
    </source>
</evidence>
<feature type="transmembrane region" description="Helical" evidence="6">
    <location>
        <begin position="424"/>
        <end position="442"/>
    </location>
</feature>